<organism evidence="2 3">
    <name type="scientific">Flavobacterium croceum DSM 17960</name>
    <dbReference type="NCBI Taxonomy" id="1121886"/>
    <lineage>
        <taxon>Bacteria</taxon>
        <taxon>Pseudomonadati</taxon>
        <taxon>Bacteroidota</taxon>
        <taxon>Flavobacteriia</taxon>
        <taxon>Flavobacteriales</taxon>
        <taxon>Flavobacteriaceae</taxon>
        <taxon>Flavobacterium</taxon>
    </lineage>
</organism>
<dbReference type="EMBL" id="PQNY01000001">
    <property type="protein sequence ID" value="POS03167.1"/>
    <property type="molecule type" value="Genomic_DNA"/>
</dbReference>
<proteinExistence type="predicted"/>
<keyword evidence="1" id="KW-0812">Transmembrane</keyword>
<keyword evidence="1" id="KW-1133">Transmembrane helix</keyword>
<evidence type="ECO:0000256" key="1">
    <source>
        <dbReference type="SAM" id="Phobius"/>
    </source>
</evidence>
<comment type="caution">
    <text evidence="2">The sequence shown here is derived from an EMBL/GenBank/DDBJ whole genome shotgun (WGS) entry which is preliminary data.</text>
</comment>
<dbReference type="Proteomes" id="UP000237056">
    <property type="component" value="Unassembled WGS sequence"/>
</dbReference>
<dbReference type="OrthoDB" id="1368146at2"/>
<name>A0A2S4NBV4_9FLAO</name>
<sequence length="74" mass="8873">MSDRWKYQLKMGGLWGVFMIVFMTLFEIKEKPLAQQLSDKNFYIRAVAYVGLGIFFLGYMSWKEKIKREKQNKP</sequence>
<evidence type="ECO:0000313" key="2">
    <source>
        <dbReference type="EMBL" id="POS03167.1"/>
    </source>
</evidence>
<feature type="transmembrane region" description="Helical" evidence="1">
    <location>
        <begin position="12"/>
        <end position="30"/>
    </location>
</feature>
<evidence type="ECO:0000313" key="3">
    <source>
        <dbReference type="Proteomes" id="UP000237056"/>
    </source>
</evidence>
<keyword evidence="3" id="KW-1185">Reference proteome</keyword>
<reference evidence="2 3" key="1">
    <citation type="submission" date="2018-01" db="EMBL/GenBank/DDBJ databases">
        <title>Genomic Encyclopedia of Type Strains, Phase I: the one thousand microbial genomes (KMG-I) project.</title>
        <authorList>
            <person name="Goeker M."/>
        </authorList>
    </citation>
    <scope>NUCLEOTIDE SEQUENCE [LARGE SCALE GENOMIC DNA]</scope>
    <source>
        <strain evidence="2 3">DSM 17960</strain>
    </source>
</reference>
<protein>
    <submittedName>
        <fullName evidence="2">Uncharacterized protein</fullName>
    </submittedName>
</protein>
<dbReference type="AlphaFoldDB" id="A0A2S4NBV4"/>
<gene>
    <name evidence="2" type="ORF">Q361_101275</name>
</gene>
<keyword evidence="1" id="KW-0472">Membrane</keyword>
<feature type="transmembrane region" description="Helical" evidence="1">
    <location>
        <begin position="42"/>
        <end position="62"/>
    </location>
</feature>
<dbReference type="RefSeq" id="WP_103724909.1">
    <property type="nucleotide sequence ID" value="NZ_PQNY01000001.1"/>
</dbReference>
<accession>A0A2S4NBV4</accession>